<keyword evidence="3" id="KW-0812">Transmembrane</keyword>
<name>A0A2N8U7T6_9BASI</name>
<evidence type="ECO:0000259" key="4">
    <source>
        <dbReference type="Pfam" id="PF07940"/>
    </source>
</evidence>
<accession>A0A2N8U7T6</accession>
<dbReference type="GO" id="GO:0016829">
    <property type="term" value="F:lyase activity"/>
    <property type="evidence" value="ECO:0007669"/>
    <property type="project" value="InterPro"/>
</dbReference>
<organism evidence="5 6">
    <name type="scientific">Sporisorium reilianum f. sp. reilianum</name>
    <dbReference type="NCBI Taxonomy" id="72559"/>
    <lineage>
        <taxon>Eukaryota</taxon>
        <taxon>Fungi</taxon>
        <taxon>Dikarya</taxon>
        <taxon>Basidiomycota</taxon>
        <taxon>Ustilaginomycotina</taxon>
        <taxon>Ustilaginomycetes</taxon>
        <taxon>Ustilaginales</taxon>
        <taxon>Ustilaginaceae</taxon>
        <taxon>Sporisorium</taxon>
    </lineage>
</organism>
<feature type="domain" description="Heparinase II/III-like C-terminal" evidence="4">
    <location>
        <begin position="610"/>
        <end position="783"/>
    </location>
</feature>
<feature type="region of interest" description="Disordered" evidence="2">
    <location>
        <begin position="139"/>
        <end position="169"/>
    </location>
</feature>
<comment type="subcellular location">
    <subcellularLocation>
        <location evidence="1">Cell envelope</location>
    </subcellularLocation>
</comment>
<evidence type="ECO:0000256" key="1">
    <source>
        <dbReference type="ARBA" id="ARBA00004196"/>
    </source>
</evidence>
<dbReference type="InterPro" id="IPR012480">
    <property type="entry name" value="Hepar_II_III_C"/>
</dbReference>
<dbReference type="Gene3D" id="1.50.10.100">
    <property type="entry name" value="Chondroitin AC/alginate lyase"/>
    <property type="match status" value="1"/>
</dbReference>
<dbReference type="PANTHER" id="PTHR38045">
    <property type="entry name" value="CHROMOSOME 1, WHOLE GENOME SHOTGUN SEQUENCE"/>
    <property type="match status" value="1"/>
</dbReference>
<dbReference type="EMBL" id="LT795054">
    <property type="protein sequence ID" value="SJX60769.1"/>
    <property type="molecule type" value="Genomic_DNA"/>
</dbReference>
<feature type="transmembrane region" description="Helical" evidence="3">
    <location>
        <begin position="112"/>
        <end position="133"/>
    </location>
</feature>
<dbReference type="AlphaFoldDB" id="A0A2N8U7T6"/>
<dbReference type="PANTHER" id="PTHR38045:SF1">
    <property type="entry name" value="HEPARINASE II_III-LIKE PROTEIN"/>
    <property type="match status" value="1"/>
</dbReference>
<dbReference type="SUPFAM" id="SSF48230">
    <property type="entry name" value="Chondroitin AC/alginate lyase"/>
    <property type="match status" value="1"/>
</dbReference>
<keyword evidence="3" id="KW-0472">Membrane</keyword>
<keyword evidence="3" id="KW-1133">Transmembrane helix</keyword>
<protein>
    <recommendedName>
        <fullName evidence="4">Heparinase II/III-like C-terminal domain-containing protein</fullName>
    </recommendedName>
</protein>
<evidence type="ECO:0000313" key="6">
    <source>
        <dbReference type="Proteomes" id="UP000239563"/>
    </source>
</evidence>
<evidence type="ECO:0000313" key="5">
    <source>
        <dbReference type="EMBL" id="SJX60769.1"/>
    </source>
</evidence>
<dbReference type="InterPro" id="IPR008929">
    <property type="entry name" value="Chondroitin_lyas"/>
</dbReference>
<sequence length="896" mass="96341">MSYQRPQDPYIHSNASQYDERYQQSYQQGAYQQQGYGNQTASGYRDYPDHASGYQGSYKESSEGLYNSQAAGGYGAGAGAGAGAGYGQQRNAATNAAATYSYAKPKRGVSKWIKFGIPLLILIIAGAVLGGIFGSRASKNNNNNNNSSSGSSSSGSGSTGTGSTPNVQGSTLTAAQQAAKNGGNNMLFYQGTDAYGNPAFVSSNVDTSSPSYSGVAHNQSCSDSWTATNSLTNLRPHPRIMTTQAEWDCLPTKIANDAYLTVWNATIFTNATNWAAQPFVAYVADGGFTGSGILDVSRAIQMRVKSWAYAYKLSNNTMWKDRLYAELNNAAGNTNNFFGQNGTRWNAAHFLDVAEMTSAFAMAYDWLYNDWNSTQRTMIRNAIVQYGLVPGLNQYATPDGWWKETANGDGNWNCVCNGGLLTGALAIRGDGDANATATADSIINSALTNMKANCMNGVYDDGTWTETANYWYFGTNAQGRALSTLISATGTDQGMMAQNPNWYKTSDFHMYVSGPGGLFAYGDNGPNKFATTANQLMLYSKLSGDARPAVYQRDRADASFDPLSMFWYEPTAKGAFWNGLPLDRYFDDTRGSWASMRSSWTDPSAVYVGVKASNLTGHQTHGDLDAGDFVLDALGTRWAGEYGSGNYLSTDYFSNETQGSARWTYYRKATDGQNTLTINMQNQDVNCRPINQFNSTGVAQTGDLSFKPATTDAVQFISDLSSCYSQPAGTVQRGIRMLNGRRQVLVQDEIAQSSQITDVQWRVQTNGTVTISPDGKTATLTQSSLTDPNAATGLKVGLGGTKTMKVQILSPSNAVFTQDGPPATRIYGTAVSSAPPEDSDIANTGATALQIKLGGTQSGSQTVQVLWQPQWDSLSAADQATPKSVPLSQWTLTSHN</sequence>
<evidence type="ECO:0000256" key="2">
    <source>
        <dbReference type="SAM" id="MobiDB-lite"/>
    </source>
</evidence>
<evidence type="ECO:0000256" key="3">
    <source>
        <dbReference type="SAM" id="Phobius"/>
    </source>
</evidence>
<gene>
    <name evidence="5" type="ORF">SRS1_11995</name>
</gene>
<feature type="compositionally biased region" description="Low complexity" evidence="2">
    <location>
        <begin position="26"/>
        <end position="39"/>
    </location>
</feature>
<dbReference type="Gene3D" id="2.70.98.70">
    <property type="match status" value="1"/>
</dbReference>
<feature type="compositionally biased region" description="Low complexity" evidence="2">
    <location>
        <begin position="140"/>
        <end position="164"/>
    </location>
</feature>
<feature type="region of interest" description="Disordered" evidence="2">
    <location>
        <begin position="26"/>
        <end position="59"/>
    </location>
</feature>
<dbReference type="Pfam" id="PF07940">
    <property type="entry name" value="Hepar_II_III_C"/>
    <property type="match status" value="1"/>
</dbReference>
<reference evidence="5 6" key="1">
    <citation type="submission" date="2017-02" db="EMBL/GenBank/DDBJ databases">
        <authorList>
            <person name="Peterson S.W."/>
        </authorList>
    </citation>
    <scope>NUCLEOTIDE SEQUENCE [LARGE SCALE GENOMIC DNA]</scope>
    <source>
        <strain evidence="5 6">SRS1_H2-8</strain>
    </source>
</reference>
<proteinExistence type="predicted"/>
<dbReference type="Proteomes" id="UP000239563">
    <property type="component" value="Chromosome I"/>
</dbReference>